<keyword evidence="7" id="KW-1185">Reference proteome</keyword>
<feature type="domain" description="Cadherin N-terminal" evidence="5">
    <location>
        <begin position="26"/>
        <end position="107"/>
    </location>
</feature>
<evidence type="ECO:0000256" key="1">
    <source>
        <dbReference type="ARBA" id="ARBA00004370"/>
    </source>
</evidence>
<protein>
    <recommendedName>
        <fullName evidence="5">Cadherin N-terminal domain-containing protein</fullName>
    </recommendedName>
</protein>
<dbReference type="InterPro" id="IPR013164">
    <property type="entry name" value="Cadherin_N"/>
</dbReference>
<proteinExistence type="predicted"/>
<dbReference type="GO" id="GO:0007155">
    <property type="term" value="P:cell adhesion"/>
    <property type="evidence" value="ECO:0007669"/>
    <property type="project" value="TreeGrafter"/>
</dbReference>
<reference evidence="6" key="1">
    <citation type="submission" date="2025-08" db="UniProtKB">
        <authorList>
            <consortium name="Ensembl"/>
        </authorList>
    </citation>
    <scope>IDENTIFICATION</scope>
</reference>
<dbReference type="InterPro" id="IPR050174">
    <property type="entry name" value="Protocadherin/Cadherin-CA"/>
</dbReference>
<sequence>SFTNPLHDFWIYFALLLCIFGSSASQLSYSITEEANKGFVVGNIAKDFNLNVQELDTRGLRVVSSYSKEYFNVNLQSGNLFVKERIDREELCPNTAKCSLRIQAVLNSPMTAHRDRGWAFQSKAMCSRKKNIHIHFFMLTLMH</sequence>
<dbReference type="CDD" id="cd11304">
    <property type="entry name" value="Cadherin_repeat"/>
    <property type="match status" value="1"/>
</dbReference>
<dbReference type="SUPFAM" id="SSF49313">
    <property type="entry name" value="Cadherin-like"/>
    <property type="match status" value="1"/>
</dbReference>
<dbReference type="PANTHER" id="PTHR24028">
    <property type="entry name" value="CADHERIN-87A"/>
    <property type="match status" value="1"/>
</dbReference>
<comment type="subcellular location">
    <subcellularLocation>
        <location evidence="1">Membrane</location>
    </subcellularLocation>
</comment>
<dbReference type="GO" id="GO:0005509">
    <property type="term" value="F:calcium ion binding"/>
    <property type="evidence" value="ECO:0007669"/>
    <property type="project" value="InterPro"/>
</dbReference>
<accession>A0A3Q2Y2S6</accession>
<evidence type="ECO:0000256" key="3">
    <source>
        <dbReference type="ARBA" id="ARBA00023180"/>
    </source>
</evidence>
<reference evidence="6" key="2">
    <citation type="submission" date="2025-09" db="UniProtKB">
        <authorList>
            <consortium name="Ensembl"/>
        </authorList>
    </citation>
    <scope>IDENTIFICATION</scope>
</reference>
<dbReference type="Gene3D" id="2.60.40.60">
    <property type="entry name" value="Cadherins"/>
    <property type="match status" value="1"/>
</dbReference>
<evidence type="ECO:0000259" key="5">
    <source>
        <dbReference type="Pfam" id="PF08266"/>
    </source>
</evidence>
<dbReference type="GeneTree" id="ENSGT00940000164173"/>
<keyword evidence="2" id="KW-0472">Membrane</keyword>
<feature type="signal peptide" evidence="4">
    <location>
        <begin position="1"/>
        <end position="24"/>
    </location>
</feature>
<dbReference type="InterPro" id="IPR015919">
    <property type="entry name" value="Cadherin-like_sf"/>
</dbReference>
<feature type="chain" id="PRO_5018589813" description="Cadherin N-terminal domain-containing protein" evidence="4">
    <location>
        <begin position="25"/>
        <end position="143"/>
    </location>
</feature>
<dbReference type="FunFam" id="2.60.40.60:FF:000006">
    <property type="entry name" value="Protocadherin alpha 2"/>
    <property type="match status" value="1"/>
</dbReference>
<evidence type="ECO:0000313" key="6">
    <source>
        <dbReference type="Ensembl" id="ENSHCOP00000011197.1"/>
    </source>
</evidence>
<keyword evidence="4" id="KW-0732">Signal</keyword>
<evidence type="ECO:0000313" key="7">
    <source>
        <dbReference type="Proteomes" id="UP000264820"/>
    </source>
</evidence>
<dbReference type="PANTHER" id="PTHR24028:SF287">
    <property type="entry name" value="CADHERIN-RELATED NEURONAL RECEPTOR VARIABLE 1-RELATED"/>
    <property type="match status" value="1"/>
</dbReference>
<organism evidence="6 7">
    <name type="scientific">Hippocampus comes</name>
    <name type="common">Tiger tail seahorse</name>
    <dbReference type="NCBI Taxonomy" id="109280"/>
    <lineage>
        <taxon>Eukaryota</taxon>
        <taxon>Metazoa</taxon>
        <taxon>Chordata</taxon>
        <taxon>Craniata</taxon>
        <taxon>Vertebrata</taxon>
        <taxon>Euteleostomi</taxon>
        <taxon>Actinopterygii</taxon>
        <taxon>Neopterygii</taxon>
        <taxon>Teleostei</taxon>
        <taxon>Neoteleostei</taxon>
        <taxon>Acanthomorphata</taxon>
        <taxon>Syngnathiaria</taxon>
        <taxon>Syngnathiformes</taxon>
        <taxon>Syngnathoidei</taxon>
        <taxon>Syngnathidae</taxon>
        <taxon>Hippocampus</taxon>
    </lineage>
</organism>
<dbReference type="Pfam" id="PF08266">
    <property type="entry name" value="Cadherin_2"/>
    <property type="match status" value="1"/>
</dbReference>
<keyword evidence="3" id="KW-0325">Glycoprotein</keyword>
<dbReference type="OMA" id="HILNVWI"/>
<dbReference type="AlphaFoldDB" id="A0A3Q2Y2S6"/>
<dbReference type="Proteomes" id="UP000264820">
    <property type="component" value="Unplaced"/>
</dbReference>
<dbReference type="Ensembl" id="ENSHCOT00000017850.1">
    <property type="protein sequence ID" value="ENSHCOP00000011197.1"/>
    <property type="gene ID" value="ENSHCOG00000013966.1"/>
</dbReference>
<evidence type="ECO:0000256" key="4">
    <source>
        <dbReference type="SAM" id="SignalP"/>
    </source>
</evidence>
<evidence type="ECO:0000256" key="2">
    <source>
        <dbReference type="ARBA" id="ARBA00023136"/>
    </source>
</evidence>
<dbReference type="GO" id="GO:0005886">
    <property type="term" value="C:plasma membrane"/>
    <property type="evidence" value="ECO:0007669"/>
    <property type="project" value="TreeGrafter"/>
</dbReference>
<name>A0A3Q2Y2S6_HIPCM</name>